<evidence type="ECO:0000313" key="7">
    <source>
        <dbReference type="Proteomes" id="UP001470230"/>
    </source>
</evidence>
<dbReference type="SUPFAM" id="SSF53098">
    <property type="entry name" value="Ribonuclease H-like"/>
    <property type="match status" value="1"/>
</dbReference>
<reference evidence="6 7" key="1">
    <citation type="submission" date="2024-04" db="EMBL/GenBank/DDBJ databases">
        <title>Tritrichomonas musculus Genome.</title>
        <authorList>
            <person name="Alves-Ferreira E."/>
            <person name="Grigg M."/>
            <person name="Lorenzi H."/>
            <person name="Galac M."/>
        </authorList>
    </citation>
    <scope>NUCLEOTIDE SEQUENCE [LARGE SCALE GENOMIC DNA]</scope>
    <source>
        <strain evidence="6 7">EAF2021</strain>
    </source>
</reference>
<protein>
    <recommendedName>
        <fullName evidence="8">HAT C-terminal dimerisation domain-containing protein</fullName>
    </recommendedName>
</protein>
<evidence type="ECO:0000256" key="1">
    <source>
        <dbReference type="ARBA" id="ARBA00004123"/>
    </source>
</evidence>
<name>A0ABR2H8E5_9EUKA</name>
<sequence length="609" mass="70061">MTELWTRLNSYSIPTKGKRKGKKVFDFHCNICNRDYHNCTNAAAHVKSCQERFSNLKKVHCCNILEAFGQVDVQKEDFNFQFIFPKSKPNERISQEHQSLIELIADLNIPYTQFEAPAWERFIHSLNPKFEIPHKDKLRELIIEHASVLLFNGLEDLRGRICGLAVDGATLLNQHTYAYILIEPTGLRLAGLQNVEVQSSSTLAKATSSIIKECKKHNITISGIVSDNAANLKSALTNNDPHDPNSIKSMIGEAFLRIACAAHTSQLCIHDLIQDLPFLQDFLNNVVDIIHYLMKISKEFKKYCPLKIPNFMSNRWNTLSTCARFILDNRSIIDNLLQTIALPEFKKFEKNLELFQQKKINKEPERPNIPSIFEIPIEWETYTVPLEVLAEFTEHIEGDIVLQQEVLIHKIIMESQLEQMATEGKNAIADQLLEVFRRRFKQTADITVSELAYIFTPNGLNQFRMLNDNKDKHQKRKILKKTFLDITKEATEKNPTPDFTYLPALFDYYLDSFKYNEGENPTAFWKSQIEEEVIIPHVNESKPIPLNAFATTILCIISLPASEAMCERAFSALKSIISDLNTSMKPDLYHALATIKLALRYQRKYVKFD</sequence>
<keyword evidence="3" id="KW-0863">Zinc-finger</keyword>
<organism evidence="6 7">
    <name type="scientific">Tritrichomonas musculus</name>
    <dbReference type="NCBI Taxonomy" id="1915356"/>
    <lineage>
        <taxon>Eukaryota</taxon>
        <taxon>Metamonada</taxon>
        <taxon>Parabasalia</taxon>
        <taxon>Tritrichomonadida</taxon>
        <taxon>Tritrichomonadidae</taxon>
        <taxon>Tritrichomonas</taxon>
    </lineage>
</organism>
<dbReference type="Proteomes" id="UP001470230">
    <property type="component" value="Unassembled WGS sequence"/>
</dbReference>
<accession>A0ABR2H8E5</accession>
<evidence type="ECO:0000256" key="4">
    <source>
        <dbReference type="ARBA" id="ARBA00022833"/>
    </source>
</evidence>
<keyword evidence="4" id="KW-0862">Zinc</keyword>
<evidence type="ECO:0008006" key="8">
    <source>
        <dbReference type="Google" id="ProtNLM"/>
    </source>
</evidence>
<evidence type="ECO:0000256" key="5">
    <source>
        <dbReference type="ARBA" id="ARBA00023242"/>
    </source>
</evidence>
<evidence type="ECO:0000256" key="2">
    <source>
        <dbReference type="ARBA" id="ARBA00022723"/>
    </source>
</evidence>
<keyword evidence="5" id="KW-0539">Nucleus</keyword>
<evidence type="ECO:0000256" key="3">
    <source>
        <dbReference type="ARBA" id="ARBA00022771"/>
    </source>
</evidence>
<keyword evidence="2" id="KW-0479">Metal-binding</keyword>
<gene>
    <name evidence="6" type="ORF">M9Y10_026437</name>
</gene>
<evidence type="ECO:0000313" key="6">
    <source>
        <dbReference type="EMBL" id="KAK8842206.1"/>
    </source>
</evidence>
<comment type="subcellular location">
    <subcellularLocation>
        <location evidence="1">Nucleus</location>
    </subcellularLocation>
</comment>
<comment type="caution">
    <text evidence="6">The sequence shown here is derived from an EMBL/GenBank/DDBJ whole genome shotgun (WGS) entry which is preliminary data.</text>
</comment>
<dbReference type="InterPro" id="IPR052035">
    <property type="entry name" value="ZnF_BED_domain_contain"/>
</dbReference>
<dbReference type="InterPro" id="IPR012337">
    <property type="entry name" value="RNaseH-like_sf"/>
</dbReference>
<dbReference type="PANTHER" id="PTHR46481:SF10">
    <property type="entry name" value="ZINC FINGER BED DOMAIN-CONTAINING PROTEIN 39"/>
    <property type="match status" value="1"/>
</dbReference>
<keyword evidence="7" id="KW-1185">Reference proteome</keyword>
<proteinExistence type="predicted"/>
<dbReference type="EMBL" id="JAPFFF010000039">
    <property type="protein sequence ID" value="KAK8842206.1"/>
    <property type="molecule type" value="Genomic_DNA"/>
</dbReference>
<dbReference type="PANTHER" id="PTHR46481">
    <property type="entry name" value="ZINC FINGER BED DOMAIN-CONTAINING PROTEIN 4"/>
    <property type="match status" value="1"/>
</dbReference>